<dbReference type="RefSeq" id="YP_009322977.1">
    <property type="nucleotide sequence ID" value="NC_031927.1"/>
</dbReference>
<evidence type="ECO:0000313" key="8">
    <source>
        <dbReference type="Proteomes" id="UP000510897"/>
    </source>
</evidence>
<dbReference type="EMBL" id="KU686212">
    <property type="protein sequence ID" value="AOV61968.1"/>
    <property type="molecule type" value="Genomic_DNA"/>
</dbReference>
<dbReference type="SUPFAM" id="SSF88874">
    <property type="entry name" value="Receptor-binding domain of short tail fibre protein gp12"/>
    <property type="match status" value="1"/>
</dbReference>
<evidence type="ECO:0000256" key="1">
    <source>
        <dbReference type="SAM" id="MobiDB-lite"/>
    </source>
</evidence>
<dbReference type="Pfam" id="PF07484">
    <property type="entry name" value="Collar"/>
    <property type="match status" value="1"/>
</dbReference>
<name>A0A1D8KUJ6_9CAUD</name>
<dbReference type="Proteomes" id="UP000203902">
    <property type="component" value="Segment"/>
</dbReference>
<keyword evidence="6" id="KW-1185">Reference proteome</keyword>
<dbReference type="GeneID" id="30308098"/>
<dbReference type="EMBL" id="KU686213">
    <property type="protein sequence ID" value="AOV62234.1"/>
    <property type="molecule type" value="Genomic_DNA"/>
</dbReference>
<dbReference type="Proteomes" id="UP000510897">
    <property type="component" value="Segment"/>
</dbReference>
<dbReference type="Gene3D" id="3.90.1340.10">
    <property type="entry name" value="Phage tail collar domain"/>
    <property type="match status" value="1"/>
</dbReference>
<organism evidence="4 7">
    <name type="scientific">Synechococcus phage S-CAM7</name>
    <dbReference type="NCBI Taxonomy" id="1883368"/>
    <lineage>
        <taxon>Viruses</taxon>
        <taxon>Duplodnaviria</taxon>
        <taxon>Heunggongvirae</taxon>
        <taxon>Uroviricota</taxon>
        <taxon>Caudoviricetes</taxon>
        <taxon>Pantevenvirales</taxon>
        <taxon>Kyanoviridae</taxon>
        <taxon>Mazuvirus</taxon>
        <taxon>Mazuvirus scam7</taxon>
    </lineage>
</organism>
<evidence type="ECO:0000313" key="3">
    <source>
        <dbReference type="EMBL" id="AOV61968.1"/>
    </source>
</evidence>
<evidence type="ECO:0000313" key="5">
    <source>
        <dbReference type="EMBL" id="QLF86095.1"/>
    </source>
</evidence>
<dbReference type="Proteomes" id="UP000226384">
    <property type="component" value="Segment"/>
</dbReference>
<evidence type="ECO:0000313" key="6">
    <source>
        <dbReference type="Proteomes" id="UP000203902"/>
    </source>
</evidence>
<dbReference type="InterPro" id="IPR011083">
    <property type="entry name" value="Phage_tail_collar_dom"/>
</dbReference>
<dbReference type="EMBL" id="MT586120">
    <property type="protein sequence ID" value="QLF86095.1"/>
    <property type="molecule type" value="Genomic_DNA"/>
</dbReference>
<evidence type="ECO:0000259" key="2">
    <source>
        <dbReference type="Pfam" id="PF07484"/>
    </source>
</evidence>
<feature type="region of interest" description="Disordered" evidence="1">
    <location>
        <begin position="127"/>
        <end position="152"/>
    </location>
</feature>
<protein>
    <submittedName>
        <fullName evidence="4">Tail fiber protein</fullName>
    </submittedName>
</protein>
<dbReference type="OrthoDB" id="3294at10239"/>
<feature type="compositionally biased region" description="Polar residues" evidence="1">
    <location>
        <begin position="127"/>
        <end position="148"/>
    </location>
</feature>
<evidence type="ECO:0000313" key="4">
    <source>
        <dbReference type="EMBL" id="AOV62234.1"/>
    </source>
</evidence>
<evidence type="ECO:0000313" key="7">
    <source>
        <dbReference type="Proteomes" id="UP000226384"/>
    </source>
</evidence>
<accession>A0A1D8KUJ6</accession>
<sequence>MAGTLVVDTIESGSGVSQGTNPTGTVIMYYGAVPPTGYLECNGQSTSGFDDLETLIGSNTPDLRGEFVRGWDNGAGVDTGRALGSSQAATSTRQAMNDAFGSDSNVTSPTFNIGQQYAEADGNQLTGTRLQSNGGVANSTQDNVSRGAQDNAAPNVDNWISYRPRNVALMYCIKT</sequence>
<reference evidence="5 8" key="2">
    <citation type="submission" date="2020-06" db="EMBL/GenBank/DDBJ databases">
        <authorList>
            <person name="Puxty R.J."/>
            <person name="Weihe C."/>
            <person name="Marston M.F."/>
            <person name="Martiny J.B.H."/>
        </authorList>
    </citation>
    <scope>NUCLEOTIDE SEQUENCE [LARGE SCALE GENOMIC DNA]</scope>
    <source>
        <strain evidence="5">0809CC03</strain>
    </source>
</reference>
<gene>
    <name evidence="3" type="ORF">C490910_044</name>
    <name evidence="5" type="ORF">CC030809_00039</name>
    <name evidence="4" type="ORF">S420910_044</name>
</gene>
<reference evidence="5 8" key="3">
    <citation type="submission" date="2020-07" db="EMBL/GenBank/DDBJ databases">
        <title>Signatures of coevolution in a cyanophage population.</title>
        <authorList>
            <person name="Abebe J."/>
        </authorList>
    </citation>
    <scope>NUCLEOTIDE SEQUENCE [LARGE SCALE GENOMIC DNA]</scope>
    <source>
        <strain evidence="5">0809CC03</strain>
    </source>
</reference>
<dbReference type="KEGG" id="vg:30308098"/>
<feature type="domain" description="Phage tail collar" evidence="2">
    <location>
        <begin position="24"/>
        <end position="68"/>
    </location>
</feature>
<reference evidence="6 7" key="1">
    <citation type="journal article" date="2016" name="Virology">
        <title>The genomic content and context of auxiliary metabolic genes in marine cyanomyoviruses.</title>
        <authorList>
            <person name="Crummett L.T."/>
            <person name="Puxty R.J."/>
            <person name="Weihe C."/>
            <person name="Marston M.F."/>
            <person name="Martiny J.B."/>
        </authorList>
    </citation>
    <scope>NUCLEOTIDE SEQUENCE [LARGE SCALE GENOMIC DNA]</scope>
    <source>
        <strain evidence="3">0910CC49</strain>
        <strain evidence="4">0910SB42</strain>
    </source>
</reference>
<proteinExistence type="predicted"/>
<dbReference type="InterPro" id="IPR037053">
    <property type="entry name" value="Phage_tail_collar_dom_sf"/>
</dbReference>